<dbReference type="InterPro" id="IPR001920">
    <property type="entry name" value="Asp/Glu_race"/>
</dbReference>
<evidence type="ECO:0000256" key="2">
    <source>
        <dbReference type="ARBA" id="ARBA00023235"/>
    </source>
</evidence>
<dbReference type="PANTHER" id="PTHR21198">
    <property type="entry name" value="GLUTAMATE RACEMASE"/>
    <property type="match status" value="1"/>
</dbReference>
<keyword evidence="2" id="KW-0413">Isomerase</keyword>
<organism evidence="3 4">
    <name type="scientific">Vagococcus salmoninarum</name>
    <dbReference type="NCBI Taxonomy" id="2739"/>
    <lineage>
        <taxon>Bacteria</taxon>
        <taxon>Bacillati</taxon>
        <taxon>Bacillota</taxon>
        <taxon>Bacilli</taxon>
        <taxon>Lactobacillales</taxon>
        <taxon>Enterococcaceae</taxon>
        <taxon>Vagococcus</taxon>
    </lineage>
</organism>
<evidence type="ECO:0000256" key="1">
    <source>
        <dbReference type="ARBA" id="ARBA00007847"/>
    </source>
</evidence>
<accession>A0A429ZP96</accession>
<name>A0A429ZP96_9ENTE</name>
<evidence type="ECO:0000313" key="4">
    <source>
        <dbReference type="Proteomes" id="UP000287239"/>
    </source>
</evidence>
<keyword evidence="4" id="KW-1185">Reference proteome</keyword>
<dbReference type="Pfam" id="PF01177">
    <property type="entry name" value="Asp_Glu_race"/>
    <property type="match status" value="1"/>
</dbReference>
<dbReference type="InterPro" id="IPR018187">
    <property type="entry name" value="Asp/Glu_racemase_AS_1"/>
</dbReference>
<gene>
    <name evidence="3" type="ORF">CBF35_07970</name>
</gene>
<dbReference type="SUPFAM" id="SSF53681">
    <property type="entry name" value="Aspartate/glutamate racemase"/>
    <property type="match status" value="2"/>
</dbReference>
<dbReference type="InterPro" id="IPR004380">
    <property type="entry name" value="Asp_race"/>
</dbReference>
<dbReference type="NCBIfam" id="TIGR00035">
    <property type="entry name" value="asp_race"/>
    <property type="match status" value="1"/>
</dbReference>
<dbReference type="Gene3D" id="3.40.50.1860">
    <property type="match status" value="2"/>
</dbReference>
<dbReference type="GO" id="GO:0047661">
    <property type="term" value="F:amino-acid racemase activity"/>
    <property type="evidence" value="ECO:0007669"/>
    <property type="project" value="InterPro"/>
</dbReference>
<sequence>MKNFFTILGGMGTLATESFVRVLNQRTPAQVDQDYLDYLLVNHATVPDRTAYILDKSLASPVTAILEDIQQQELLQPNFLVLTCNTAHTFFEELQAATTIKILHMPRLAAKKALTTKPRGEQLKVAILATSGTVNSGVYGQEFNDSDCQVVYPEATVQEKVMNLIYRDVKESQYLNQELFQEILTDMLVTANCDVAVLGCTELSLMNEVTDHNFTVVDAQSELVDETIRLALAARK</sequence>
<dbReference type="PANTHER" id="PTHR21198:SF7">
    <property type="entry name" value="ASPARTATE-GLUTAMATE RACEMASE FAMILY"/>
    <property type="match status" value="1"/>
</dbReference>
<dbReference type="PROSITE" id="PS00923">
    <property type="entry name" value="ASP_GLU_RACEMASE_1"/>
    <property type="match status" value="1"/>
</dbReference>
<dbReference type="Proteomes" id="UP000287239">
    <property type="component" value="Unassembled WGS sequence"/>
</dbReference>
<comment type="similarity">
    <text evidence="1">Belongs to the aspartate/glutamate racemases family.</text>
</comment>
<evidence type="ECO:0000313" key="3">
    <source>
        <dbReference type="EMBL" id="RST95488.1"/>
    </source>
</evidence>
<dbReference type="AlphaFoldDB" id="A0A429ZP96"/>
<proteinExistence type="inferred from homology"/>
<dbReference type="EMBL" id="NGJU01000010">
    <property type="protein sequence ID" value="RST95488.1"/>
    <property type="molecule type" value="Genomic_DNA"/>
</dbReference>
<comment type="caution">
    <text evidence="3">The sequence shown here is derived from an EMBL/GenBank/DDBJ whole genome shotgun (WGS) entry which is preliminary data.</text>
</comment>
<reference evidence="3 4" key="1">
    <citation type="submission" date="2017-05" db="EMBL/GenBank/DDBJ databases">
        <title>Vagococcus spp. assemblies.</title>
        <authorList>
            <person name="Gulvik C.A."/>
        </authorList>
    </citation>
    <scope>NUCLEOTIDE SEQUENCE [LARGE SCALE GENOMIC DNA]</scope>
    <source>
        <strain evidence="3 4">NCFB 2777</strain>
    </source>
</reference>
<protein>
    <submittedName>
        <fullName evidence="3">Aspartate racemase</fullName>
    </submittedName>
</protein>
<dbReference type="GeneID" id="98568302"/>
<dbReference type="OrthoDB" id="9803739at2"/>
<dbReference type="RefSeq" id="WP_126779870.1">
    <property type="nucleotide sequence ID" value="NZ_CAUQJP010000032.1"/>
</dbReference>
<dbReference type="InterPro" id="IPR015942">
    <property type="entry name" value="Asp/Glu/hydantoin_racemase"/>
</dbReference>